<dbReference type="GO" id="GO:0045927">
    <property type="term" value="P:positive regulation of growth"/>
    <property type="evidence" value="ECO:0007669"/>
    <property type="project" value="InterPro"/>
</dbReference>
<sequence length="598" mass="67013">MVAESWFRNLWGKPGKLDNSGPQKSVIGVLAFEFASLISKSVHLWQSLNDKNIARLREEIASSHGIKKLISDDEDCIGNLIRLEMIENVVQVAKSVARFGQRCNDWSLNKFEALFEDMMSVGVDPLGWKYSFKKMETKVKKMERFVSLSSNLYQEMEVLADMEQTFRRMKVIEGNDPASLLEYQKKVLWKRQEVKILQESSLWNKSYDYMVLLLVRALFTIFSRIKYIFGIQQMADLGEPTYPGSNISSSINHIYRSQSLSMILQASMHPAESDHCTRFASGPLGRSAAISGPILKANTTKKFYSGPLMGSTMKPSDATGKNGDIVSSYSGPIGKLVKSGMLYGVGKIGRGVWGSSKSHFSTLWGKKSSSKQNRLTSVRPMKGCTNGGDINSASLKNIINQDSKFELPDEGNISRFSSKHRLLLNAPPDSLGQAGLALHYANVIIVIEKLAASPHLISFDARDDLYNMLPASVRSSLRARLKPYAKSLSSYDTDLAGEWKEAISGILDWLGPLAHNMIRWQSERSFEQQNLVSRANTLLVQTLYFANQEKTEAIITELLIGLNYIWRLGREMNSKPLVETTSDISFHEYLGLQGQLLQ</sequence>
<dbReference type="InterPro" id="IPR007700">
    <property type="entry name" value="DUF668"/>
</dbReference>
<evidence type="ECO:0000313" key="4">
    <source>
        <dbReference type="Proteomes" id="UP001345219"/>
    </source>
</evidence>
<organism evidence="3 4">
    <name type="scientific">Trapa incisa</name>
    <dbReference type="NCBI Taxonomy" id="236973"/>
    <lineage>
        <taxon>Eukaryota</taxon>
        <taxon>Viridiplantae</taxon>
        <taxon>Streptophyta</taxon>
        <taxon>Embryophyta</taxon>
        <taxon>Tracheophyta</taxon>
        <taxon>Spermatophyta</taxon>
        <taxon>Magnoliopsida</taxon>
        <taxon>eudicotyledons</taxon>
        <taxon>Gunneridae</taxon>
        <taxon>Pentapetalae</taxon>
        <taxon>rosids</taxon>
        <taxon>malvids</taxon>
        <taxon>Myrtales</taxon>
        <taxon>Lythraceae</taxon>
        <taxon>Trapa</taxon>
    </lineage>
</organism>
<dbReference type="AlphaFoldDB" id="A0AAN7K1D2"/>
<evidence type="ECO:0000259" key="2">
    <source>
        <dbReference type="Pfam" id="PF11961"/>
    </source>
</evidence>
<keyword evidence="4" id="KW-1185">Reference proteome</keyword>
<dbReference type="Proteomes" id="UP001345219">
    <property type="component" value="Chromosome 15"/>
</dbReference>
<comment type="caution">
    <text evidence="3">The sequence shown here is derived from an EMBL/GenBank/DDBJ whole genome shotgun (WGS) entry which is preliminary data.</text>
</comment>
<dbReference type="EMBL" id="JAXIOK010000012">
    <property type="protein sequence ID" value="KAK4758006.1"/>
    <property type="molecule type" value="Genomic_DNA"/>
</dbReference>
<dbReference type="Pfam" id="PF11961">
    <property type="entry name" value="DUF3475"/>
    <property type="match status" value="1"/>
</dbReference>
<dbReference type="Pfam" id="PF05003">
    <property type="entry name" value="DUF668"/>
    <property type="match status" value="1"/>
</dbReference>
<dbReference type="InterPro" id="IPR021864">
    <property type="entry name" value="DUF3475"/>
</dbReference>
<protein>
    <submittedName>
        <fullName evidence="3">Uncharacterized protein</fullName>
    </submittedName>
</protein>
<evidence type="ECO:0000259" key="1">
    <source>
        <dbReference type="Pfam" id="PF05003"/>
    </source>
</evidence>
<accession>A0AAN7K1D2</accession>
<evidence type="ECO:0000313" key="3">
    <source>
        <dbReference type="EMBL" id="KAK4758006.1"/>
    </source>
</evidence>
<proteinExistence type="predicted"/>
<gene>
    <name evidence="3" type="ORF">SAY87_019307</name>
</gene>
<dbReference type="PANTHER" id="PTHR31371:SF20">
    <property type="entry name" value="OS12G0146500 PROTEIN"/>
    <property type="match status" value="1"/>
</dbReference>
<name>A0AAN7K1D2_9MYRT</name>
<reference evidence="3 4" key="1">
    <citation type="journal article" date="2023" name="Hortic Res">
        <title>Pangenome of water caltrop reveals structural variations and asymmetric subgenome divergence after allopolyploidization.</title>
        <authorList>
            <person name="Zhang X."/>
            <person name="Chen Y."/>
            <person name="Wang L."/>
            <person name="Yuan Y."/>
            <person name="Fang M."/>
            <person name="Shi L."/>
            <person name="Lu R."/>
            <person name="Comes H.P."/>
            <person name="Ma Y."/>
            <person name="Chen Y."/>
            <person name="Huang G."/>
            <person name="Zhou Y."/>
            <person name="Zheng Z."/>
            <person name="Qiu Y."/>
        </authorList>
    </citation>
    <scope>NUCLEOTIDE SEQUENCE [LARGE SCALE GENOMIC DNA]</scope>
    <source>
        <tissue evidence="3">Roots</tissue>
    </source>
</reference>
<dbReference type="PANTHER" id="PTHR31371">
    <property type="entry name" value="BNAC09G50660D PROTEIN"/>
    <property type="match status" value="1"/>
</dbReference>
<feature type="domain" description="DUF3475" evidence="2">
    <location>
        <begin position="29"/>
        <end position="85"/>
    </location>
</feature>
<feature type="domain" description="DUF668" evidence="1">
    <location>
        <begin position="431"/>
        <end position="519"/>
    </location>
</feature>